<accession>A0A8J2TQ15</accession>
<reference evidence="1" key="2">
    <citation type="submission" date="2020-09" db="EMBL/GenBank/DDBJ databases">
        <authorList>
            <person name="Sun Q."/>
            <person name="Zhou Y."/>
        </authorList>
    </citation>
    <scope>NUCLEOTIDE SEQUENCE</scope>
    <source>
        <strain evidence="1">CGMCC 1.12360</strain>
    </source>
</reference>
<sequence length="64" mass="7344">MCLFAACGDEKEVSFQNEQAGSKKRLKKLTQMLPMETFESAHIYLPIVVLHSSCFLFNDDIIEF</sequence>
<dbReference type="Proteomes" id="UP000602050">
    <property type="component" value="Unassembled WGS sequence"/>
</dbReference>
<evidence type="ECO:0000313" key="2">
    <source>
        <dbReference type="Proteomes" id="UP000602050"/>
    </source>
</evidence>
<proteinExistence type="predicted"/>
<protein>
    <submittedName>
        <fullName evidence="1">Uncharacterized protein</fullName>
    </submittedName>
</protein>
<reference evidence="1" key="1">
    <citation type="journal article" date="2014" name="Int. J. Syst. Evol. Microbiol.">
        <title>Complete genome sequence of Corynebacterium casei LMG S-19264T (=DSM 44701T), isolated from a smear-ripened cheese.</title>
        <authorList>
            <consortium name="US DOE Joint Genome Institute (JGI-PGF)"/>
            <person name="Walter F."/>
            <person name="Albersmeier A."/>
            <person name="Kalinowski J."/>
            <person name="Ruckert C."/>
        </authorList>
    </citation>
    <scope>NUCLEOTIDE SEQUENCE</scope>
    <source>
        <strain evidence="1">CGMCC 1.12360</strain>
    </source>
</reference>
<comment type="caution">
    <text evidence="1">The sequence shown here is derived from an EMBL/GenBank/DDBJ whole genome shotgun (WGS) entry which is preliminary data.</text>
</comment>
<evidence type="ECO:0000313" key="1">
    <source>
        <dbReference type="EMBL" id="GFZ87049.1"/>
    </source>
</evidence>
<name>A0A8J2TQ15_9BACI</name>
<gene>
    <name evidence="1" type="ORF">GCM10010978_28670</name>
</gene>
<organism evidence="1 2">
    <name type="scientific">Compostibacillus humi</name>
    <dbReference type="NCBI Taxonomy" id="1245525"/>
    <lineage>
        <taxon>Bacteria</taxon>
        <taxon>Bacillati</taxon>
        <taxon>Bacillota</taxon>
        <taxon>Bacilli</taxon>
        <taxon>Bacillales</taxon>
        <taxon>Bacillaceae</taxon>
        <taxon>Compostibacillus</taxon>
    </lineage>
</organism>
<keyword evidence="2" id="KW-1185">Reference proteome</keyword>
<dbReference type="AlphaFoldDB" id="A0A8J2TQ15"/>
<dbReference type="EMBL" id="BMEV01000071">
    <property type="protein sequence ID" value="GFZ87049.1"/>
    <property type="molecule type" value="Genomic_DNA"/>
</dbReference>